<feature type="compositionally biased region" description="Polar residues" evidence="1">
    <location>
        <begin position="246"/>
        <end position="255"/>
    </location>
</feature>
<evidence type="ECO:0000313" key="2">
    <source>
        <dbReference type="EMBL" id="KAK1444551.1"/>
    </source>
</evidence>
<evidence type="ECO:0000313" key="3">
    <source>
        <dbReference type="Proteomes" id="UP001230268"/>
    </source>
</evidence>
<feature type="compositionally biased region" description="Basic and acidic residues" evidence="1">
    <location>
        <begin position="538"/>
        <end position="547"/>
    </location>
</feature>
<accession>A0AAD8UT75</accession>
<dbReference type="Proteomes" id="UP001230268">
    <property type="component" value="Unassembled WGS sequence"/>
</dbReference>
<comment type="caution">
    <text evidence="2">The sequence shown here is derived from an EMBL/GenBank/DDBJ whole genome shotgun (WGS) entry which is preliminary data.</text>
</comment>
<reference evidence="2" key="1">
    <citation type="submission" date="2023-08" db="EMBL/GenBank/DDBJ databases">
        <title>Draft sequence of the Babesia gibsoni genome.</title>
        <authorList>
            <person name="Yamagishi J.Y."/>
            <person name="Xuan X.X."/>
        </authorList>
    </citation>
    <scope>NUCLEOTIDE SEQUENCE</scope>
    <source>
        <strain evidence="2">Azabu</strain>
    </source>
</reference>
<evidence type="ECO:0000256" key="1">
    <source>
        <dbReference type="SAM" id="MobiDB-lite"/>
    </source>
</evidence>
<keyword evidence="3" id="KW-1185">Reference proteome</keyword>
<sequence length="619" mass="69395">MDMKTERPLQRISRKVYSPKIGKHTLEHSSNNQKHGREGKFGHTSNIREEERAYPTYSDGRISEIGNINANAKYSTKTTQQNPKYKSIVDEKTATLYELGALKANAEELRKGLDRLKLESKDYPRTPESNIWGLLYKNDSRPTKNEIIMSNSKCYQTEHPVQPWREAIGELVHGLGCVALATCKAINITGKTALAICTTLRDTSELLSVGTSLPADHNMPDIKHNSQTDVERYNIGKLCSRRPTESYGSYRNPTTCPMEEGNSQDRWDRSGNRSTAPFRKPAYRTNKDHRSEGQMTDLVQSGSESISDVESVSISVCSSSDGSVSDLNLSISEIHHSNDADFIKRRDIYTPLQESGFNRINYNARGDYTTATETTQDRRYLRPYQRVTGGHLYDNANMRTNEQHVLHRNSGFRIDMGEFDSADTGFPMVEKPPELQPRMNNAVIPTEQHNYSHKWSTSGRLSFGMPSIADTGIPSTSKVLIADGTVNKAVSSLIKEDISEPPVDAKASHMTQFADSSINKADKSSAPKITMHPQIVHNEPDRGSLEPDMAYLEHSDAAQAEAVDNEEMEEKKEGNHTETAGSHTQSSKVEDAASRKNKTHIFRSMWKTYKKEKPKSANT</sequence>
<name>A0AAD8UT75_BABGI</name>
<feature type="region of interest" description="Disordered" evidence="1">
    <location>
        <begin position="560"/>
        <end position="619"/>
    </location>
</feature>
<feature type="region of interest" description="Disordered" evidence="1">
    <location>
        <begin position="1"/>
        <end position="49"/>
    </location>
</feature>
<proteinExistence type="predicted"/>
<feature type="region of interest" description="Disordered" evidence="1">
    <location>
        <begin position="244"/>
        <end position="304"/>
    </location>
</feature>
<gene>
    <name evidence="2" type="ORF">BgAZ_104570</name>
</gene>
<organism evidence="2 3">
    <name type="scientific">Babesia gibsoni</name>
    <dbReference type="NCBI Taxonomy" id="33632"/>
    <lineage>
        <taxon>Eukaryota</taxon>
        <taxon>Sar</taxon>
        <taxon>Alveolata</taxon>
        <taxon>Apicomplexa</taxon>
        <taxon>Aconoidasida</taxon>
        <taxon>Piroplasmida</taxon>
        <taxon>Babesiidae</taxon>
        <taxon>Babesia</taxon>
    </lineage>
</organism>
<feature type="compositionally biased region" description="Basic and acidic residues" evidence="1">
    <location>
        <begin position="35"/>
        <end position="49"/>
    </location>
</feature>
<feature type="compositionally biased region" description="Polar residues" evidence="1">
    <location>
        <begin position="509"/>
        <end position="519"/>
    </location>
</feature>
<dbReference type="AlphaFoldDB" id="A0AAD8UT75"/>
<feature type="compositionally biased region" description="Basic and acidic residues" evidence="1">
    <location>
        <begin position="609"/>
        <end position="619"/>
    </location>
</feature>
<protein>
    <submittedName>
        <fullName evidence="2">Uncharacterized protein</fullName>
    </submittedName>
</protein>
<dbReference type="EMBL" id="JAVEPI010000001">
    <property type="protein sequence ID" value="KAK1444551.1"/>
    <property type="molecule type" value="Genomic_DNA"/>
</dbReference>
<feature type="region of interest" description="Disordered" evidence="1">
    <location>
        <begin position="501"/>
        <end position="547"/>
    </location>
</feature>
<feature type="compositionally biased region" description="Polar residues" evidence="1">
    <location>
        <begin position="577"/>
        <end position="587"/>
    </location>
</feature>